<feature type="compositionally biased region" description="Acidic residues" evidence="1">
    <location>
        <begin position="111"/>
        <end position="120"/>
    </location>
</feature>
<feature type="non-terminal residue" evidence="2">
    <location>
        <position position="1"/>
    </location>
</feature>
<feature type="compositionally biased region" description="Low complexity" evidence="1">
    <location>
        <begin position="41"/>
        <end position="52"/>
    </location>
</feature>
<dbReference type="Gene3D" id="2.60.120.260">
    <property type="entry name" value="Galactose-binding domain-like"/>
    <property type="match status" value="1"/>
</dbReference>
<comment type="caution">
    <text evidence="2">The sequence shown here is derived from an EMBL/GenBank/DDBJ whole genome shotgun (WGS) entry which is preliminary data.</text>
</comment>
<accession>A0AAV2SLX9</accession>
<feature type="region of interest" description="Disordered" evidence="1">
    <location>
        <begin position="41"/>
        <end position="120"/>
    </location>
</feature>
<evidence type="ECO:0000313" key="3">
    <source>
        <dbReference type="Proteomes" id="UP001497623"/>
    </source>
</evidence>
<evidence type="ECO:0000313" key="2">
    <source>
        <dbReference type="EMBL" id="CAL4222727.1"/>
    </source>
</evidence>
<name>A0AAV2SLX9_MEGNR</name>
<proteinExistence type="predicted"/>
<gene>
    <name evidence="2" type="ORF">MNOR_LOCUS39215</name>
</gene>
<sequence length="120" mass="12945">ELEHDEGKLQNVVVSSEQTSAVHIRITITAGYGHFCSIHNVSVTSSGTGSSSISNGPTKGGFLGTNQQPSLPSSPSNQPVRSQPRQVLSGPPDEDDDDVESTVFNMQERLQEEDLDEDDY</sequence>
<reference evidence="2 3" key="1">
    <citation type="submission" date="2024-05" db="EMBL/GenBank/DDBJ databases">
        <authorList>
            <person name="Wallberg A."/>
        </authorList>
    </citation>
    <scope>NUCLEOTIDE SEQUENCE [LARGE SCALE GENOMIC DNA]</scope>
</reference>
<dbReference type="EMBL" id="CAXKWB010098787">
    <property type="protein sequence ID" value="CAL4222727.1"/>
    <property type="molecule type" value="Genomic_DNA"/>
</dbReference>
<dbReference type="AlphaFoldDB" id="A0AAV2SLX9"/>
<feature type="compositionally biased region" description="Low complexity" evidence="1">
    <location>
        <begin position="66"/>
        <end position="79"/>
    </location>
</feature>
<protein>
    <submittedName>
        <fullName evidence="2">Uncharacterized protein</fullName>
    </submittedName>
</protein>
<keyword evidence="3" id="KW-1185">Reference proteome</keyword>
<dbReference type="Proteomes" id="UP001497623">
    <property type="component" value="Unassembled WGS sequence"/>
</dbReference>
<evidence type="ECO:0000256" key="1">
    <source>
        <dbReference type="SAM" id="MobiDB-lite"/>
    </source>
</evidence>
<organism evidence="2 3">
    <name type="scientific">Meganyctiphanes norvegica</name>
    <name type="common">Northern krill</name>
    <name type="synonym">Thysanopoda norvegica</name>
    <dbReference type="NCBI Taxonomy" id="48144"/>
    <lineage>
        <taxon>Eukaryota</taxon>
        <taxon>Metazoa</taxon>
        <taxon>Ecdysozoa</taxon>
        <taxon>Arthropoda</taxon>
        <taxon>Crustacea</taxon>
        <taxon>Multicrustacea</taxon>
        <taxon>Malacostraca</taxon>
        <taxon>Eumalacostraca</taxon>
        <taxon>Eucarida</taxon>
        <taxon>Euphausiacea</taxon>
        <taxon>Euphausiidae</taxon>
        <taxon>Meganyctiphanes</taxon>
    </lineage>
</organism>